<dbReference type="Proteomes" id="UP000814128">
    <property type="component" value="Unassembled WGS sequence"/>
</dbReference>
<feature type="non-terminal residue" evidence="1">
    <location>
        <position position="177"/>
    </location>
</feature>
<dbReference type="EMBL" id="MU274516">
    <property type="protein sequence ID" value="KAI0026474.1"/>
    <property type="molecule type" value="Genomic_DNA"/>
</dbReference>
<reference evidence="1" key="2">
    <citation type="journal article" date="2022" name="New Phytol.">
        <title>Evolutionary transition to the ectomycorrhizal habit in the genomes of a hyperdiverse lineage of mushroom-forming fungi.</title>
        <authorList>
            <person name="Looney B."/>
            <person name="Miyauchi S."/>
            <person name="Morin E."/>
            <person name="Drula E."/>
            <person name="Courty P.E."/>
            <person name="Kohler A."/>
            <person name="Kuo A."/>
            <person name="LaButti K."/>
            <person name="Pangilinan J."/>
            <person name="Lipzen A."/>
            <person name="Riley R."/>
            <person name="Andreopoulos W."/>
            <person name="He G."/>
            <person name="Johnson J."/>
            <person name="Nolan M."/>
            <person name="Tritt A."/>
            <person name="Barry K.W."/>
            <person name="Grigoriev I.V."/>
            <person name="Nagy L.G."/>
            <person name="Hibbett D."/>
            <person name="Henrissat B."/>
            <person name="Matheny P.B."/>
            <person name="Labbe J."/>
            <person name="Martin F.M."/>
        </authorList>
    </citation>
    <scope>NUCLEOTIDE SEQUENCE</scope>
    <source>
        <strain evidence="1">EC-137</strain>
    </source>
</reference>
<accession>A0ACB8Q498</accession>
<evidence type="ECO:0000313" key="2">
    <source>
        <dbReference type="Proteomes" id="UP000814128"/>
    </source>
</evidence>
<feature type="non-terminal residue" evidence="1">
    <location>
        <position position="1"/>
    </location>
</feature>
<evidence type="ECO:0000313" key="1">
    <source>
        <dbReference type="EMBL" id="KAI0026474.1"/>
    </source>
</evidence>
<protein>
    <submittedName>
        <fullName evidence="1">Uncharacterized protein</fullName>
    </submittedName>
</protein>
<gene>
    <name evidence="1" type="ORF">K488DRAFT_6909</name>
</gene>
<organism evidence="1 2">
    <name type="scientific">Vararia minispora EC-137</name>
    <dbReference type="NCBI Taxonomy" id="1314806"/>
    <lineage>
        <taxon>Eukaryota</taxon>
        <taxon>Fungi</taxon>
        <taxon>Dikarya</taxon>
        <taxon>Basidiomycota</taxon>
        <taxon>Agaricomycotina</taxon>
        <taxon>Agaricomycetes</taxon>
        <taxon>Russulales</taxon>
        <taxon>Lachnocladiaceae</taxon>
        <taxon>Vararia</taxon>
    </lineage>
</organism>
<comment type="caution">
    <text evidence="1">The sequence shown here is derived from an EMBL/GenBank/DDBJ whole genome shotgun (WGS) entry which is preliminary data.</text>
</comment>
<reference evidence="1" key="1">
    <citation type="submission" date="2021-02" db="EMBL/GenBank/DDBJ databases">
        <authorList>
            <consortium name="DOE Joint Genome Institute"/>
            <person name="Ahrendt S."/>
            <person name="Looney B.P."/>
            <person name="Miyauchi S."/>
            <person name="Morin E."/>
            <person name="Drula E."/>
            <person name="Courty P.E."/>
            <person name="Chicoki N."/>
            <person name="Fauchery L."/>
            <person name="Kohler A."/>
            <person name="Kuo A."/>
            <person name="Labutti K."/>
            <person name="Pangilinan J."/>
            <person name="Lipzen A."/>
            <person name="Riley R."/>
            <person name="Andreopoulos W."/>
            <person name="He G."/>
            <person name="Johnson J."/>
            <person name="Barry K.W."/>
            <person name="Grigoriev I.V."/>
            <person name="Nagy L."/>
            <person name="Hibbett D."/>
            <person name="Henrissat B."/>
            <person name="Matheny P.B."/>
            <person name="Labbe J."/>
            <person name="Martin F."/>
        </authorList>
    </citation>
    <scope>NUCLEOTIDE SEQUENCE</scope>
    <source>
        <strain evidence="1">EC-137</strain>
    </source>
</reference>
<name>A0ACB8Q498_9AGAM</name>
<sequence>WPDHMSEDFAADLCKLFVANGWSFNTANSLQTRKWLAKWVGKGVVVPDRRNISGELLDRAVEKAEGEIREEVQGKLVTGQNDGWKNISKAALLALMFTACRKAYLASTYNMSGQPKTGDNLFRIVLEEIKSFETKYGVEVVAWVTDDGPDGKKMRRLLAKHMKKLIVLLCWAHQIQL</sequence>
<proteinExistence type="predicted"/>
<keyword evidence="2" id="KW-1185">Reference proteome</keyword>